<dbReference type="PANTHER" id="PTHR46889">
    <property type="entry name" value="TRANSPOSASE INSF FOR INSERTION SEQUENCE IS3B-RELATED"/>
    <property type="match status" value="1"/>
</dbReference>
<dbReference type="InterPro" id="IPR001584">
    <property type="entry name" value="Integrase_cat-core"/>
</dbReference>
<name>A0ABW5VLM6_9MICO</name>
<comment type="function">
    <text evidence="1">Involved in the transposition of the insertion sequence.</text>
</comment>
<dbReference type="PROSITE" id="PS50994">
    <property type="entry name" value="INTEGRASE"/>
    <property type="match status" value="1"/>
</dbReference>
<dbReference type="InterPro" id="IPR025948">
    <property type="entry name" value="HTH-like_dom"/>
</dbReference>
<dbReference type="Pfam" id="PF13276">
    <property type="entry name" value="HTH_21"/>
    <property type="match status" value="1"/>
</dbReference>
<keyword evidence="2" id="KW-0175">Coiled coil</keyword>
<dbReference type="Gene3D" id="1.10.10.60">
    <property type="entry name" value="Homeodomain-like"/>
    <property type="match status" value="1"/>
</dbReference>
<dbReference type="RefSeq" id="WP_377179082.1">
    <property type="nucleotide sequence ID" value="NZ_JBHUOG010000001.1"/>
</dbReference>
<dbReference type="PANTHER" id="PTHR46889:SF4">
    <property type="entry name" value="TRANSPOSASE INSO FOR INSERTION SEQUENCE ELEMENT IS911B-RELATED"/>
    <property type="match status" value="1"/>
</dbReference>
<feature type="domain" description="Integrase catalytic" evidence="3">
    <location>
        <begin position="227"/>
        <end position="391"/>
    </location>
</feature>
<accession>A0ABW5VLM6</accession>
<evidence type="ECO:0000256" key="2">
    <source>
        <dbReference type="SAM" id="Coils"/>
    </source>
</evidence>
<gene>
    <name evidence="4" type="ORF">ACFS27_00040</name>
</gene>
<dbReference type="Proteomes" id="UP001597479">
    <property type="component" value="Unassembled WGS sequence"/>
</dbReference>
<dbReference type="EMBL" id="JBHUOG010000001">
    <property type="protein sequence ID" value="MFD2791931.1"/>
    <property type="molecule type" value="Genomic_DNA"/>
</dbReference>
<dbReference type="SUPFAM" id="SSF46689">
    <property type="entry name" value="Homeodomain-like"/>
    <property type="match status" value="1"/>
</dbReference>
<dbReference type="NCBIfam" id="NF033516">
    <property type="entry name" value="transpos_IS3"/>
    <property type="match status" value="1"/>
</dbReference>
<reference evidence="5" key="1">
    <citation type="journal article" date="2019" name="Int. J. Syst. Evol. Microbiol.">
        <title>The Global Catalogue of Microorganisms (GCM) 10K type strain sequencing project: providing services to taxonomists for standard genome sequencing and annotation.</title>
        <authorList>
            <consortium name="The Broad Institute Genomics Platform"/>
            <consortium name="The Broad Institute Genome Sequencing Center for Infectious Disease"/>
            <person name="Wu L."/>
            <person name="Ma J."/>
        </authorList>
    </citation>
    <scope>NUCLEOTIDE SEQUENCE [LARGE SCALE GENOMIC DNA]</scope>
    <source>
        <strain evidence="5">CCM 7044</strain>
    </source>
</reference>
<dbReference type="InterPro" id="IPR048020">
    <property type="entry name" value="Transpos_IS3"/>
</dbReference>
<evidence type="ECO:0000313" key="4">
    <source>
        <dbReference type="EMBL" id="MFD2791931.1"/>
    </source>
</evidence>
<dbReference type="InterPro" id="IPR009057">
    <property type="entry name" value="Homeodomain-like_sf"/>
</dbReference>
<dbReference type="InterPro" id="IPR002514">
    <property type="entry name" value="Transposase_8"/>
</dbReference>
<dbReference type="InterPro" id="IPR036397">
    <property type="entry name" value="RNaseH_sf"/>
</dbReference>
<feature type="coiled-coil region" evidence="2">
    <location>
        <begin position="67"/>
        <end position="94"/>
    </location>
</feature>
<organism evidence="4 5">
    <name type="scientific">Promicromonospora vindobonensis</name>
    <dbReference type="NCBI Taxonomy" id="195748"/>
    <lineage>
        <taxon>Bacteria</taxon>
        <taxon>Bacillati</taxon>
        <taxon>Actinomycetota</taxon>
        <taxon>Actinomycetes</taxon>
        <taxon>Micrococcales</taxon>
        <taxon>Promicromonosporaceae</taxon>
        <taxon>Promicromonospora</taxon>
    </lineage>
</organism>
<dbReference type="Gene3D" id="3.30.420.10">
    <property type="entry name" value="Ribonuclease H-like superfamily/Ribonuclease H"/>
    <property type="match status" value="1"/>
</dbReference>
<dbReference type="SUPFAM" id="SSF53098">
    <property type="entry name" value="Ribonuclease H-like"/>
    <property type="match status" value="1"/>
</dbReference>
<dbReference type="Pfam" id="PF00665">
    <property type="entry name" value="rve"/>
    <property type="match status" value="1"/>
</dbReference>
<dbReference type="InterPro" id="IPR012337">
    <property type="entry name" value="RNaseH-like_sf"/>
</dbReference>
<dbReference type="InterPro" id="IPR050900">
    <property type="entry name" value="Transposase_IS3/IS150/IS904"/>
</dbReference>
<protein>
    <submittedName>
        <fullName evidence="4">IS3 family transposase</fullName>
    </submittedName>
</protein>
<dbReference type="Pfam" id="PF13333">
    <property type="entry name" value="rve_2"/>
    <property type="match status" value="1"/>
</dbReference>
<evidence type="ECO:0000259" key="3">
    <source>
        <dbReference type="PROSITE" id="PS50994"/>
    </source>
</evidence>
<sequence>MGSTGRKGSLAEQKYSPEFRDACVQEVIRSSRTIAQVARENGVVQQTLRNWVNAYKKQHPAAEPELSVSERARLKQLEAEVRELRAENEFLGKSDGLLREETPVSVRYAFIRSEEGNYPVASMCRWARVSRSGYHAFRTRKPSTRARRRADLAAIIRFSFDESDETYGYRRVHADLARWGFQVDDETVRSIMRELDLVPCQPRPWRPVTTIPGQAGDTPDLVRRDFSATEPGVKLVGDITYIPTWEGWLYLATVLDCFSKKVVGYAMAEHMRTSLVTDALDMAAKNGRVRPGITLMHTDRGTQYTSDEYARHTEKLGVTRSVGRTGICYDNAWAESFNGTLKNERVHRTEYPTREHARFDITRYIELRYNTRRLHSTLGYRTPNEVEEAWHTANIAA</sequence>
<evidence type="ECO:0000313" key="5">
    <source>
        <dbReference type="Proteomes" id="UP001597479"/>
    </source>
</evidence>
<comment type="caution">
    <text evidence="4">The sequence shown here is derived from an EMBL/GenBank/DDBJ whole genome shotgun (WGS) entry which is preliminary data.</text>
</comment>
<keyword evidence="5" id="KW-1185">Reference proteome</keyword>
<evidence type="ECO:0000256" key="1">
    <source>
        <dbReference type="ARBA" id="ARBA00002286"/>
    </source>
</evidence>
<dbReference type="Pfam" id="PF01527">
    <property type="entry name" value="HTH_Tnp_1"/>
    <property type="match status" value="1"/>
</dbReference>
<proteinExistence type="predicted"/>